<dbReference type="AlphaFoldDB" id="F4D588"/>
<dbReference type="Gene3D" id="3.40.50.150">
    <property type="entry name" value="Vaccinia Virus protein VP39"/>
    <property type="match status" value="1"/>
</dbReference>
<keyword evidence="3 10" id="KW-0489">Methyltransferase</keyword>
<dbReference type="InterPro" id="IPR051537">
    <property type="entry name" value="DNA_Adenine_Mtase"/>
</dbReference>
<dbReference type="CDD" id="cd02440">
    <property type="entry name" value="AdoMet_MTases"/>
    <property type="match status" value="1"/>
</dbReference>
<name>F4D588_HELPX</name>
<evidence type="ECO:0000256" key="7">
    <source>
        <dbReference type="ARBA" id="ARBA00047942"/>
    </source>
</evidence>
<evidence type="ECO:0000256" key="6">
    <source>
        <dbReference type="ARBA" id="ARBA00022747"/>
    </source>
</evidence>
<dbReference type="PATRIC" id="fig|585538.3.peg.572"/>
<dbReference type="PANTHER" id="PTHR42933:SF1">
    <property type="entry name" value="SITE-SPECIFIC DNA-METHYLTRANSFERASE (ADENINE-SPECIFIC)"/>
    <property type="match status" value="1"/>
</dbReference>
<keyword evidence="4 10" id="KW-0808">Transferase</keyword>
<dbReference type="InterPro" id="IPR022749">
    <property type="entry name" value="D12N6_MeTrfase_N"/>
</dbReference>
<evidence type="ECO:0000256" key="1">
    <source>
        <dbReference type="ARBA" id="ARBA00006594"/>
    </source>
</evidence>
<evidence type="ECO:0000256" key="2">
    <source>
        <dbReference type="ARBA" id="ARBA00011900"/>
    </source>
</evidence>
<dbReference type="GO" id="GO:0032259">
    <property type="term" value="P:methylation"/>
    <property type="evidence" value="ECO:0007669"/>
    <property type="project" value="UniProtKB-KW"/>
</dbReference>
<evidence type="ECO:0000256" key="3">
    <source>
        <dbReference type="ARBA" id="ARBA00022603"/>
    </source>
</evidence>
<dbReference type="KEGG" id="hpx:HMPREF0462_0558"/>
<dbReference type="SUPFAM" id="SSF53335">
    <property type="entry name" value="S-adenosyl-L-methionine-dependent methyltransferases"/>
    <property type="match status" value="1"/>
</dbReference>
<gene>
    <name evidence="10" type="primary">hsdM</name>
    <name evidence="10" type="ORF">HMPREF0462_0558</name>
</gene>
<comment type="similarity">
    <text evidence="1">Belongs to the N(4)/N(6)-methyltransferase family.</text>
</comment>
<reference evidence="10 11" key="1">
    <citation type="submission" date="2011-03" db="EMBL/GenBank/DDBJ databases">
        <authorList>
            <person name="Muzny D."/>
            <person name="Qin X."/>
            <person name="Deng J."/>
            <person name="Jiang H."/>
            <person name="Liu Y."/>
            <person name="Qu J."/>
            <person name="Song X.-Z."/>
            <person name="Zhang L."/>
            <person name="Thornton R."/>
            <person name="Coyle M."/>
            <person name="Francisco L."/>
            <person name="Jackson L."/>
            <person name="Javaid M."/>
            <person name="Korchina V."/>
            <person name="Kovar C."/>
            <person name="Mata R."/>
            <person name="Mathew T."/>
            <person name="Ngo R."/>
            <person name="Nguyen L."/>
            <person name="Nguyen N."/>
            <person name="Okwuonu G."/>
            <person name="Ongeri F."/>
            <person name="Pham C."/>
            <person name="Simmons D."/>
            <person name="Wilczek-Boney K."/>
            <person name="Hale W."/>
            <person name="Jakkamsetti A."/>
            <person name="Pham P."/>
            <person name="Ruth R."/>
            <person name="San Lucas F."/>
            <person name="Warren J."/>
            <person name="Zhang J."/>
            <person name="Zhao Z."/>
            <person name="Zhou C."/>
            <person name="Zhu D."/>
            <person name="Lee S."/>
            <person name="Bess C."/>
            <person name="Blankenburg K."/>
            <person name="Forbes L."/>
            <person name="Fu Q."/>
            <person name="Gubbala S."/>
            <person name="Hirani K."/>
            <person name="Jayaseelan J.C."/>
            <person name="Lara F."/>
            <person name="Munidasa M."/>
            <person name="Palculict T."/>
            <person name="Patil S."/>
            <person name="Pu L.-L."/>
            <person name="Saada N."/>
            <person name="Tang L."/>
            <person name="Weissenberger G."/>
            <person name="Zhu Y."/>
            <person name="Hemphill L."/>
            <person name="Shang Y."/>
            <person name="Youmans B."/>
            <person name="Ayvaz T."/>
            <person name="Ross M."/>
            <person name="Santibanez J."/>
            <person name="Aqrawi P."/>
            <person name="Gross S."/>
            <person name="Joshi V."/>
            <person name="Fowler G."/>
            <person name="Nazareth L."/>
            <person name="Reid J."/>
            <person name="Worley K."/>
            <person name="Petrosino J."/>
            <person name="Highlander S."/>
            <person name="Gibbs R."/>
            <person name="Gibbs R."/>
        </authorList>
    </citation>
    <scope>NUCLEOTIDE SEQUENCE [LARGE SCALE GENOMIC DNA]</scope>
    <source>
        <strain evidence="10 11">83</strain>
    </source>
</reference>
<feature type="domain" description="N6 adenine-specific DNA methyltransferase N-terminal" evidence="9">
    <location>
        <begin position="73"/>
        <end position="225"/>
    </location>
</feature>
<organism evidence="10 11">
    <name type="scientific">Helicobacter pylori 83</name>
    <dbReference type="NCBI Taxonomy" id="585538"/>
    <lineage>
        <taxon>Bacteria</taxon>
        <taxon>Pseudomonadati</taxon>
        <taxon>Campylobacterota</taxon>
        <taxon>Epsilonproteobacteria</taxon>
        <taxon>Campylobacterales</taxon>
        <taxon>Helicobacteraceae</taxon>
        <taxon>Helicobacter</taxon>
    </lineage>
</organism>
<comment type="catalytic activity">
    <reaction evidence="7">
        <text>a 2'-deoxyadenosine in DNA + S-adenosyl-L-methionine = an N(6)-methyl-2'-deoxyadenosine in DNA + S-adenosyl-L-homocysteine + H(+)</text>
        <dbReference type="Rhea" id="RHEA:15197"/>
        <dbReference type="Rhea" id="RHEA-COMP:12418"/>
        <dbReference type="Rhea" id="RHEA-COMP:12419"/>
        <dbReference type="ChEBI" id="CHEBI:15378"/>
        <dbReference type="ChEBI" id="CHEBI:57856"/>
        <dbReference type="ChEBI" id="CHEBI:59789"/>
        <dbReference type="ChEBI" id="CHEBI:90615"/>
        <dbReference type="ChEBI" id="CHEBI:90616"/>
        <dbReference type="EC" id="2.1.1.72"/>
    </reaction>
</comment>
<evidence type="ECO:0000313" key="11">
    <source>
        <dbReference type="Proteomes" id="UP000008459"/>
    </source>
</evidence>
<sequence length="583" mass="65988">MNFEKAIIAYLPHKRMENARNKKIIFFAIMKPLKGALTAPNKTANQNTKKGLIIMENKNTQANKSSSLERNELHNTIWKVANKLRGSVDGWDFKQYVFSILFYRYISENMAHYINKQEREHDPNFDYALLSDEEAESAKEGLIVEKGFFIPPSALFCNVLKNAPHNNDLNVTLQNIFNEIEKSSLGFKSEENVKGLFADLDVNSNKLGSSHKNRVKKLNEILQAIGGMQLGDYQKSGIDVFGDAYEYLMTMYASNAGKSGGEFFTPQEVSELLAKIALHNQESVNKVYDPCCGSGSLLLQFSKVLGDKNVSKGYFGQEINLTTYNLCRINMFLHDINYSKFHIAHGDTLLDPKHEDDEPFDAIVSNPPYSIEWVGDKNPILINDERFSPAGVLAPKKTADLAFTMHMLSYLSNSGTAAIVEFPGVLYRGNAEAKIREYLVQNNFIDCVIALPDNLFFGTSIATCILVLKKNKQDDTTLFIDASKEFVKEGKKNKLKEHNREKILKTYTERKAIKHFSALASMELIKENDYNLSVNRYVEQEDTKEIIDIKALNAEISQIVERQSALRNSLDFIIKELEEGQNA</sequence>
<keyword evidence="5" id="KW-0949">S-adenosyl-L-methionine</keyword>
<keyword evidence="6" id="KW-0680">Restriction system</keyword>
<evidence type="ECO:0000256" key="5">
    <source>
        <dbReference type="ARBA" id="ARBA00022691"/>
    </source>
</evidence>
<dbReference type="NCBIfam" id="TIGR00497">
    <property type="entry name" value="hsdM"/>
    <property type="match status" value="1"/>
</dbReference>
<dbReference type="InterPro" id="IPR003356">
    <property type="entry name" value="DNA_methylase_A-5"/>
</dbReference>
<dbReference type="PANTHER" id="PTHR42933">
    <property type="entry name" value="SLR6095 PROTEIN"/>
    <property type="match status" value="1"/>
</dbReference>
<dbReference type="Pfam" id="PF02384">
    <property type="entry name" value="N6_Mtase"/>
    <property type="match status" value="1"/>
</dbReference>
<dbReference type="InterPro" id="IPR002052">
    <property type="entry name" value="DNA_methylase_N6_adenine_CS"/>
</dbReference>
<dbReference type="GO" id="GO:0009307">
    <property type="term" value="P:DNA restriction-modification system"/>
    <property type="evidence" value="ECO:0007669"/>
    <property type="project" value="UniProtKB-KW"/>
</dbReference>
<dbReference type="GO" id="GO:0009007">
    <property type="term" value="F:site-specific DNA-methyltransferase (adenine-specific) activity"/>
    <property type="evidence" value="ECO:0007669"/>
    <property type="project" value="UniProtKB-EC"/>
</dbReference>
<proteinExistence type="inferred from homology"/>
<dbReference type="EC" id="2.1.1.72" evidence="2"/>
<dbReference type="GO" id="GO:0008170">
    <property type="term" value="F:N-methyltransferase activity"/>
    <property type="evidence" value="ECO:0007669"/>
    <property type="project" value="InterPro"/>
</dbReference>
<evidence type="ECO:0000256" key="4">
    <source>
        <dbReference type="ARBA" id="ARBA00022679"/>
    </source>
</evidence>
<feature type="domain" description="DNA methylase adenine-specific" evidence="8">
    <location>
        <begin position="238"/>
        <end position="545"/>
    </location>
</feature>
<evidence type="ECO:0000313" key="10">
    <source>
        <dbReference type="EMBL" id="AEE70163.1"/>
    </source>
</evidence>
<evidence type="ECO:0000259" key="9">
    <source>
        <dbReference type="Pfam" id="PF12161"/>
    </source>
</evidence>
<dbReference type="Proteomes" id="UP000008459">
    <property type="component" value="Chromosome"/>
</dbReference>
<dbReference type="HOGENOM" id="CLU_013049_0_1_7"/>
<dbReference type="InterPro" id="IPR038333">
    <property type="entry name" value="T1MK-like_N_sf"/>
</dbReference>
<dbReference type="REBASE" id="35571">
    <property type="entry name" value="M.Hpy83ORF558P"/>
</dbReference>
<accession>F4D588</accession>
<dbReference type="InterPro" id="IPR004546">
    <property type="entry name" value="Restrct_endonuc_T1M"/>
</dbReference>
<evidence type="ECO:0000259" key="8">
    <source>
        <dbReference type="Pfam" id="PF02384"/>
    </source>
</evidence>
<dbReference type="Gene3D" id="1.20.1260.30">
    <property type="match status" value="1"/>
</dbReference>
<dbReference type="InterPro" id="IPR029063">
    <property type="entry name" value="SAM-dependent_MTases_sf"/>
</dbReference>
<dbReference type="PRINTS" id="PR00507">
    <property type="entry name" value="N12N6MTFRASE"/>
</dbReference>
<protein>
    <recommendedName>
        <fullName evidence="2">site-specific DNA-methyltransferase (adenine-specific)</fullName>
        <ecNumber evidence="2">2.1.1.72</ecNumber>
    </recommendedName>
</protein>
<dbReference type="EMBL" id="CP002605">
    <property type="protein sequence ID" value="AEE70163.1"/>
    <property type="molecule type" value="Genomic_DNA"/>
</dbReference>
<dbReference type="Pfam" id="PF12161">
    <property type="entry name" value="HsdM_N"/>
    <property type="match status" value="1"/>
</dbReference>
<dbReference type="GO" id="GO:0003677">
    <property type="term" value="F:DNA binding"/>
    <property type="evidence" value="ECO:0007669"/>
    <property type="project" value="InterPro"/>
</dbReference>
<dbReference type="PROSITE" id="PS00092">
    <property type="entry name" value="N6_MTASE"/>
    <property type="match status" value="1"/>
</dbReference>